<dbReference type="Pfam" id="PF03466">
    <property type="entry name" value="LysR_substrate"/>
    <property type="match status" value="1"/>
</dbReference>
<dbReference type="PRINTS" id="PR00039">
    <property type="entry name" value="HTHLYSR"/>
</dbReference>
<dbReference type="Pfam" id="PF00126">
    <property type="entry name" value="HTH_1"/>
    <property type="match status" value="1"/>
</dbReference>
<evidence type="ECO:0000313" key="9">
    <source>
        <dbReference type="Proteomes" id="UP000198939"/>
    </source>
</evidence>
<keyword evidence="4" id="KW-0804">Transcription</keyword>
<dbReference type="EMBL" id="FOCV01000005">
    <property type="protein sequence ID" value="SEN53288.1"/>
    <property type="molecule type" value="Genomic_DNA"/>
</dbReference>
<dbReference type="InterPro" id="IPR000847">
    <property type="entry name" value="LysR_HTH_N"/>
</dbReference>
<dbReference type="Proteomes" id="UP000198939">
    <property type="component" value="Unassembled WGS sequence"/>
</dbReference>
<dbReference type="RefSeq" id="WP_072372931.1">
    <property type="nucleotide sequence ID" value="NZ_FNXB01000007.1"/>
</dbReference>
<evidence type="ECO:0000256" key="2">
    <source>
        <dbReference type="ARBA" id="ARBA00023015"/>
    </source>
</evidence>
<accession>A0A1H8HCL7</accession>
<organism evidence="6 8">
    <name type="scientific">Rhizobium tibeticum</name>
    <dbReference type="NCBI Taxonomy" id="501024"/>
    <lineage>
        <taxon>Bacteria</taxon>
        <taxon>Pseudomonadati</taxon>
        <taxon>Pseudomonadota</taxon>
        <taxon>Alphaproteobacteria</taxon>
        <taxon>Hyphomicrobiales</taxon>
        <taxon>Rhizobiaceae</taxon>
        <taxon>Rhizobium/Agrobacterium group</taxon>
        <taxon>Rhizobium</taxon>
    </lineage>
</organism>
<evidence type="ECO:0000256" key="4">
    <source>
        <dbReference type="ARBA" id="ARBA00023163"/>
    </source>
</evidence>
<dbReference type="InterPro" id="IPR036388">
    <property type="entry name" value="WH-like_DNA-bd_sf"/>
</dbReference>
<reference evidence="8" key="2">
    <citation type="submission" date="2016-10" db="EMBL/GenBank/DDBJ databases">
        <authorList>
            <person name="Wibberg D."/>
        </authorList>
    </citation>
    <scope>NUCLEOTIDE SEQUENCE [LARGE SCALE GENOMIC DNA]</scope>
</reference>
<protein>
    <submittedName>
        <fullName evidence="6">CysJI operon transcriptional activator</fullName>
    </submittedName>
    <submittedName>
        <fullName evidence="7">DNA-binding transcriptional regulator, LysR family</fullName>
    </submittedName>
</protein>
<dbReference type="OrthoDB" id="9798121at2"/>
<evidence type="ECO:0000313" key="7">
    <source>
        <dbReference type="EMBL" id="SEN53288.1"/>
    </source>
</evidence>
<dbReference type="SUPFAM" id="SSF53850">
    <property type="entry name" value="Periplasmic binding protein-like II"/>
    <property type="match status" value="1"/>
</dbReference>
<evidence type="ECO:0000259" key="5">
    <source>
        <dbReference type="PROSITE" id="PS50931"/>
    </source>
</evidence>
<keyword evidence="3 7" id="KW-0238">DNA-binding</keyword>
<dbReference type="SUPFAM" id="SSF46785">
    <property type="entry name" value="Winged helix' DNA-binding domain"/>
    <property type="match status" value="1"/>
</dbReference>
<feature type="domain" description="HTH lysR-type" evidence="5">
    <location>
        <begin position="11"/>
        <end position="62"/>
    </location>
</feature>
<dbReference type="PANTHER" id="PTHR30579">
    <property type="entry name" value="TRANSCRIPTIONAL REGULATOR"/>
    <property type="match status" value="1"/>
</dbReference>
<dbReference type="InterPro" id="IPR005119">
    <property type="entry name" value="LysR_subst-bd"/>
</dbReference>
<reference evidence="7 9" key="1">
    <citation type="submission" date="2016-10" db="EMBL/GenBank/DDBJ databases">
        <authorList>
            <person name="Varghese N."/>
            <person name="Submissions S."/>
        </authorList>
    </citation>
    <scope>NUCLEOTIDE SEQUENCE [LARGE SCALE GENOMIC DNA]</scope>
    <source>
        <strain evidence="7 9">CGMCC 1.7071</strain>
    </source>
</reference>
<evidence type="ECO:0000256" key="3">
    <source>
        <dbReference type="ARBA" id="ARBA00023125"/>
    </source>
</evidence>
<comment type="similarity">
    <text evidence="1">Belongs to the LysR transcriptional regulatory family.</text>
</comment>
<evidence type="ECO:0000313" key="6">
    <source>
        <dbReference type="EMBL" id="SEH65227.1"/>
    </source>
</evidence>
<sequence length="303" mass="33143">MSREPDWHFYRTLLAVLDHGSLSAAARELGLTQPTVGRHIDALEDAIGSQLFVRSPNGLLPTDAALELKPYAETLASTSAALLRTASGHRERVAGTVRISASEVIGVEVLPPILAPLMAAHPELNIELSASDAIEDLLNREADIAVRMAQPAQDQLLFCRIGEIPLGFHAHRRYLAQHGMPQEMADLAGHRLVGFDRQTAYIRSMMARFPLPDGLPFAFKSDNPLAQISAIRAGLGIGICQTGLAAREPDLLPVLPELFRIPLDTWVVMHEGIKTARRYRVTFDALVDGLMNYVKATARKRPG</sequence>
<proteinExistence type="inferred from homology"/>
<dbReference type="STRING" id="501024.RTCCBAU85039_1608"/>
<keyword evidence="9" id="KW-1185">Reference proteome</keyword>
<dbReference type="Proteomes" id="UP000183063">
    <property type="component" value="Unassembled WGS sequence"/>
</dbReference>
<reference evidence="6" key="3">
    <citation type="submission" date="2016-10" db="EMBL/GenBank/DDBJ databases">
        <authorList>
            <person name="de Groot N.N."/>
        </authorList>
    </citation>
    <scope>NUCLEOTIDE SEQUENCE [LARGE SCALE GENOMIC DNA]</scope>
    <source>
        <strain evidence="6">CCBAU85039</strain>
    </source>
</reference>
<keyword evidence="2" id="KW-0805">Transcription regulation</keyword>
<dbReference type="Gene3D" id="1.10.10.10">
    <property type="entry name" value="Winged helix-like DNA-binding domain superfamily/Winged helix DNA-binding domain"/>
    <property type="match status" value="1"/>
</dbReference>
<evidence type="ECO:0000313" key="8">
    <source>
        <dbReference type="Proteomes" id="UP000183063"/>
    </source>
</evidence>
<dbReference type="GO" id="GO:0003677">
    <property type="term" value="F:DNA binding"/>
    <property type="evidence" value="ECO:0007669"/>
    <property type="project" value="UniProtKB-KW"/>
</dbReference>
<dbReference type="InterPro" id="IPR050176">
    <property type="entry name" value="LTTR"/>
</dbReference>
<dbReference type="InterPro" id="IPR036390">
    <property type="entry name" value="WH_DNA-bd_sf"/>
</dbReference>
<dbReference type="PROSITE" id="PS50931">
    <property type="entry name" value="HTH_LYSR"/>
    <property type="match status" value="1"/>
</dbReference>
<evidence type="ECO:0000256" key="1">
    <source>
        <dbReference type="ARBA" id="ARBA00009437"/>
    </source>
</evidence>
<dbReference type="GO" id="GO:0003700">
    <property type="term" value="F:DNA-binding transcription factor activity"/>
    <property type="evidence" value="ECO:0007669"/>
    <property type="project" value="InterPro"/>
</dbReference>
<dbReference type="PANTHER" id="PTHR30579:SF3">
    <property type="entry name" value="TRANSCRIPTIONAL REGULATORY PROTEIN"/>
    <property type="match status" value="1"/>
</dbReference>
<dbReference type="EMBL" id="FNXB01000007">
    <property type="protein sequence ID" value="SEH65227.1"/>
    <property type="molecule type" value="Genomic_DNA"/>
</dbReference>
<dbReference type="Gene3D" id="3.40.190.290">
    <property type="match status" value="1"/>
</dbReference>
<dbReference type="AlphaFoldDB" id="A0A1H8HCL7"/>
<gene>
    <name evidence="6" type="primary">cysL</name>
    <name evidence="6" type="ORF">RTCCBAU85039_1608</name>
    <name evidence="7" type="ORF">SAMN05216228_1005102</name>
</gene>
<name>A0A1H8HCL7_9HYPH</name>